<evidence type="ECO:0000259" key="3">
    <source>
        <dbReference type="PROSITE" id="PS51192"/>
    </source>
</evidence>
<dbReference type="SUPFAM" id="SSF52540">
    <property type="entry name" value="P-loop containing nucleoside triphosphate hydrolases"/>
    <property type="match status" value="2"/>
</dbReference>
<reference evidence="4" key="1">
    <citation type="submission" date="2022-04" db="EMBL/GenBank/DDBJ databases">
        <title>Carnegiea gigantea Genome sequencing and assembly v2.</title>
        <authorList>
            <person name="Copetti D."/>
            <person name="Sanderson M.J."/>
            <person name="Burquez A."/>
            <person name="Wojciechowski M.F."/>
        </authorList>
    </citation>
    <scope>NUCLEOTIDE SEQUENCE</scope>
    <source>
        <strain evidence="4">SGP5-SGP5p</strain>
        <tissue evidence="4">Aerial part</tissue>
    </source>
</reference>
<dbReference type="Proteomes" id="UP001153076">
    <property type="component" value="Unassembled WGS sequence"/>
</dbReference>
<dbReference type="EMBL" id="JAKOGI010000680">
    <property type="protein sequence ID" value="KAJ8431608.1"/>
    <property type="molecule type" value="Genomic_DNA"/>
</dbReference>
<dbReference type="GO" id="GO:0016787">
    <property type="term" value="F:hydrolase activity"/>
    <property type="evidence" value="ECO:0007669"/>
    <property type="project" value="UniProtKB-KW"/>
</dbReference>
<feature type="domain" description="Helicase ATP-binding" evidence="3">
    <location>
        <begin position="181"/>
        <end position="362"/>
    </location>
</feature>
<organism evidence="4 5">
    <name type="scientific">Carnegiea gigantea</name>
    <dbReference type="NCBI Taxonomy" id="171969"/>
    <lineage>
        <taxon>Eukaryota</taxon>
        <taxon>Viridiplantae</taxon>
        <taxon>Streptophyta</taxon>
        <taxon>Embryophyta</taxon>
        <taxon>Tracheophyta</taxon>
        <taxon>Spermatophyta</taxon>
        <taxon>Magnoliopsida</taxon>
        <taxon>eudicotyledons</taxon>
        <taxon>Gunneridae</taxon>
        <taxon>Pentapetalae</taxon>
        <taxon>Caryophyllales</taxon>
        <taxon>Cactineae</taxon>
        <taxon>Cactaceae</taxon>
        <taxon>Cactoideae</taxon>
        <taxon>Echinocereeae</taxon>
        <taxon>Carnegiea</taxon>
    </lineage>
</organism>
<dbReference type="InterPro" id="IPR014001">
    <property type="entry name" value="Helicase_ATP-bd"/>
</dbReference>
<accession>A0A9Q1Q7C7</accession>
<dbReference type="Gene3D" id="3.40.50.10810">
    <property type="entry name" value="Tandem AAA-ATPase domain"/>
    <property type="match status" value="2"/>
</dbReference>
<name>A0A9Q1Q7C7_9CARY</name>
<keyword evidence="5" id="KW-1185">Reference proteome</keyword>
<evidence type="ECO:0000313" key="5">
    <source>
        <dbReference type="Proteomes" id="UP001153076"/>
    </source>
</evidence>
<evidence type="ECO:0000256" key="1">
    <source>
        <dbReference type="ARBA" id="ARBA00022801"/>
    </source>
</evidence>
<dbReference type="CDD" id="cd18793">
    <property type="entry name" value="SF2_C_SNF"/>
    <property type="match status" value="1"/>
</dbReference>
<dbReference type="OrthoDB" id="5857104at2759"/>
<protein>
    <recommendedName>
        <fullName evidence="3">Helicase ATP-binding domain-containing protein</fullName>
    </recommendedName>
</protein>
<evidence type="ECO:0000256" key="2">
    <source>
        <dbReference type="SAM" id="MobiDB-lite"/>
    </source>
</evidence>
<dbReference type="Pfam" id="PF00176">
    <property type="entry name" value="SNF2-rel_dom"/>
    <property type="match status" value="2"/>
</dbReference>
<feature type="region of interest" description="Disordered" evidence="2">
    <location>
        <begin position="58"/>
        <end position="78"/>
    </location>
</feature>
<dbReference type="InterPro" id="IPR027417">
    <property type="entry name" value="P-loop_NTPase"/>
</dbReference>
<dbReference type="InterPro" id="IPR000330">
    <property type="entry name" value="SNF2_N"/>
</dbReference>
<dbReference type="AlphaFoldDB" id="A0A9Q1Q7C7"/>
<dbReference type="PROSITE" id="PS51192">
    <property type="entry name" value="HELICASE_ATP_BIND_1"/>
    <property type="match status" value="1"/>
</dbReference>
<proteinExistence type="predicted"/>
<dbReference type="GO" id="GO:0005524">
    <property type="term" value="F:ATP binding"/>
    <property type="evidence" value="ECO:0007669"/>
    <property type="project" value="InterPro"/>
</dbReference>
<dbReference type="InterPro" id="IPR038718">
    <property type="entry name" value="SNF2-like_sf"/>
</dbReference>
<evidence type="ECO:0000313" key="4">
    <source>
        <dbReference type="EMBL" id="KAJ8431608.1"/>
    </source>
</evidence>
<keyword evidence="1" id="KW-0378">Hydrolase</keyword>
<dbReference type="Gene3D" id="3.40.50.300">
    <property type="entry name" value="P-loop containing nucleotide triphosphate hydrolases"/>
    <property type="match status" value="1"/>
</dbReference>
<feature type="compositionally biased region" description="Basic and acidic residues" evidence="2">
    <location>
        <begin position="1"/>
        <end position="11"/>
    </location>
</feature>
<dbReference type="PANTHER" id="PTHR10799">
    <property type="entry name" value="SNF2/RAD54 HELICASE FAMILY"/>
    <property type="match status" value="1"/>
</dbReference>
<gene>
    <name evidence="4" type="ORF">Cgig2_025650</name>
</gene>
<sequence>MPEDNGTKTDSSDSPTSVLDEGNAKDGVDVKLEDDAVIDLKNGDSTLISKAMAEEDEKLLEDRGKEEHAKREKLPKDAANLNESQFSKLHELLTQTQLYSEFLLEKMDDVTLNGVENQGEEPSKGEKKGWGAKRLGFCTKKAMLTTSQGTAVEDAKLTKEEGAAKQQAEVIPLLTGGQEDYSIGSIAHLKGKGLDGPSMVIAPLSTLSNWVNEITRFVPSMKAIIYHGDKQRCEIRLSHMPKKIHSNFPIVVTFYEVDLSDARKHLRHYKWKYAVVDEVNLQKQCQRLLSCSACGDLTFLNFWFDDSYLCFSFLEPPSENSNCKLLKELKLLPIGNKFLLAGTPLQNNLAEQWLLLSFILPDIFSSREEFESWFDLSRKCSNEAMREKLEEKRRVQVVAKLHAILCPSLLRRMKADVELMFPCKKDIVLYATMTGHQKNFQERLVNKTVENYFVENISCEIAGPTPHGMKGKLNNLMVHLLKNCNHPDPLESAFIGLYYCTVEQCGKFRLLDRLLTQLFAQKHKVSFRSSYVLCGRKVLDIMDYYFSEKWFKVCRIDGNVKLDEKRGQHCRIFLLSTRTGGLGVNLAAADACIVYDSDRGRILKRAFSKLKLEQVIGQGQFKQERTRNDGMEFGASVVIFLLFHDGAKLRRKSCLLLEDDSEDKMVQTDISDEDLEKVLGCSDLVNNASDDEDPKTEKFVLPLKGPGWEVAYRLQLEACLVEMKMTTRSTLREQPFRDHQNRYHLLVSLSLSLYLPRPFASDVCGELRNSIVRCVAFPDFEFYVSGGKCSMEM</sequence>
<feature type="compositionally biased region" description="Basic and acidic residues" evidence="2">
    <location>
        <begin position="60"/>
        <end position="76"/>
    </location>
</feature>
<dbReference type="InterPro" id="IPR049730">
    <property type="entry name" value="SNF2/RAD54-like_C"/>
</dbReference>
<comment type="caution">
    <text evidence="4">The sequence shown here is derived from an EMBL/GenBank/DDBJ whole genome shotgun (WGS) entry which is preliminary data.</text>
</comment>
<feature type="region of interest" description="Disordered" evidence="2">
    <location>
        <begin position="1"/>
        <end position="28"/>
    </location>
</feature>